<dbReference type="Gene3D" id="2.60.120.260">
    <property type="entry name" value="Galactose-binding domain-like"/>
    <property type="match status" value="1"/>
</dbReference>
<organism evidence="1">
    <name type="scientific">Myoviridae sp. ctshb19</name>
    <dbReference type="NCBI Taxonomy" id="2825194"/>
    <lineage>
        <taxon>Viruses</taxon>
        <taxon>Duplodnaviria</taxon>
        <taxon>Heunggongvirae</taxon>
        <taxon>Uroviricota</taxon>
        <taxon>Caudoviricetes</taxon>
    </lineage>
</organism>
<protein>
    <submittedName>
        <fullName evidence="1">Uncharacterized protein</fullName>
    </submittedName>
</protein>
<dbReference type="EMBL" id="BK016086">
    <property type="protein sequence ID" value="DAF93756.1"/>
    <property type="molecule type" value="Genomic_DNA"/>
</dbReference>
<dbReference type="SUPFAM" id="SSF49785">
    <property type="entry name" value="Galactose-binding domain-like"/>
    <property type="match status" value="1"/>
</dbReference>
<sequence length="1411" mass="151361">MAKLIPLQALATTYYTAGAGAPPSLAIDVNNSTAWQTNSVGPTIPDVLVLQFGVPVTPKQFRFLFQTWSKDLRIGYSLTGGVAKANYTEIKAVDMTAEPNDSLGKPWANNALGSSTSKTNVVLLPDNTIAARFWAIWMNDTTGVDRARVMEFSAFDSVADDVVNPKIPATVPTAPWAATPVDWTRTEFNTPGTVNFTPAPDTKMVMVIAQAAGAGGAIKNFRNGDVNSALATPGGDTIISRANGDQLIVASGGRAPAVGDLTFPTIANWVQAPAALTAGNGSTINQNKYSGVGGASELGVRGASYYYEQEPDKDLTVDFRTASDPKWVPQLQSGWARNSQYGWYSTNKSANSTGNVIFQAVQYYAGQQVTFTWASSSEASDKLSIYALPPAGGSTAIVGGIGGVNNSGTAMYTIPADGMYRFQFSYSKDGTISSGLDQVWVTMVNTFSGYNADSIGGAAGRSASLLALAEPLTLTIGAGGVGAPADHAVTSAQNGTKGSGGAGGGNGGDGAVIIYEYKGFLTGEEPLPPEVVANYNVSDTAVVPGVYRTNYVGTRYVDATPNEFTTYQHRLRPRTKTVYALLIGAGGINTGAASGTPAYQTAPTTLKCGALEFIAESGFRQSYSTAGTGGSFSPTDAFVWARNGYTGYSYNNQGQNRPTSPLVSIYGQGGTQAFGSYAGGGGAAWGLVLLKDIPENRTLDLQVANVGTGTNSTATQGAIFIFETEAESGPYITQNSLQTLLKNSQSATQITQVSEQTLIKSPTFTGSQITQVSEQAFVKEKQVATQITQVSEQILITESDNVNNPLQVSYAAMAYIIDAPDPQTAITQVSEQVLVKAPNNNTNITQSAQQILLKAFPATFRFTQVSQQLLIAETPSVFWLNFGNLEYPVKNALYDSRTARCTSVPQDAYIQLEGDFAEGSYMLVNGVNVGLSSPVKENDQVQLHAGVTNYWQLSINVYTYYMTNGEVTREMVGRWNIIQPELSPQKPRAYSVYYTNKQWLLTKTKYSKASITSVFTKARIALSNTMQILFAKANTTIGTKLDVLFGRVTTAMLEPIAPVYNGVRFGTHANQSMFTKALSTIAAGARSMITKAYYGDFKLDKFQHVQAQDSYAKNTYNTGVGTGAAYYTMDPEQIQAAYGLATQEEFHRLAQGSALLENAEFIESGVGTESVDIAFDPLPLGSTAPVDQDFDYVQVGKSYSETQEYEAMLTTGFASTFEMGFTDTIAYSVLNSFDFVGVRSGGTGFWIVPLDTADITRPKMSLMQLFPAEKSNNHSEFVQNNPEAHGAHEFHNFSTYPIFAGAPGNALYRTGIIKRIERVVPVQIGWVRVKAQMGVYKNTPYRPAQIATGRGNASLYQGFDTLNDVLDFTANYSGVTTLQKFNGYVYNLDVDKTFVCEVYYNGPISGLMQGG</sequence>
<name>A0A8S5UH44_9CAUD</name>
<accession>A0A8S5UH44</accession>
<reference evidence="1" key="1">
    <citation type="journal article" date="2021" name="Proc. Natl. Acad. Sci. U.S.A.">
        <title>A Catalog of Tens of Thousands of Viruses from Human Metagenomes Reveals Hidden Associations with Chronic Diseases.</title>
        <authorList>
            <person name="Tisza M.J."/>
            <person name="Buck C.B."/>
        </authorList>
    </citation>
    <scope>NUCLEOTIDE SEQUENCE</scope>
    <source>
        <strain evidence="1">Ctshb19</strain>
    </source>
</reference>
<dbReference type="InterPro" id="IPR008979">
    <property type="entry name" value="Galactose-bd-like_sf"/>
</dbReference>
<proteinExistence type="predicted"/>
<evidence type="ECO:0000313" key="1">
    <source>
        <dbReference type="EMBL" id="DAF93756.1"/>
    </source>
</evidence>